<dbReference type="STRING" id="1765967.BW247_10060"/>
<dbReference type="InterPro" id="IPR017853">
    <property type="entry name" value="GH"/>
</dbReference>
<evidence type="ECO:0000259" key="1">
    <source>
        <dbReference type="Pfam" id="PF03537"/>
    </source>
</evidence>
<dbReference type="InterPro" id="IPR004352">
    <property type="entry name" value="GH114_TIM-barrel"/>
</dbReference>
<reference evidence="2 3" key="1">
    <citation type="submission" date="2017-01" db="EMBL/GenBank/DDBJ databases">
        <title>Draft sequence of Acidihalobacter ferrooxidans strain DSM 14175 (strain V8).</title>
        <authorList>
            <person name="Khaleque H.N."/>
            <person name="Ramsay J.P."/>
            <person name="Murphy R.J.T."/>
            <person name="Kaksonen A.H."/>
            <person name="Boxall N.J."/>
            <person name="Watkin E.L.J."/>
        </authorList>
    </citation>
    <scope>NUCLEOTIDE SEQUENCE [LARGE SCALE GENOMIC DNA]</scope>
    <source>
        <strain evidence="2 3">V8</strain>
    </source>
</reference>
<dbReference type="PIRSF" id="PIRSF029570">
    <property type="entry name" value="UCP029570"/>
    <property type="match status" value="1"/>
</dbReference>
<dbReference type="KEGG" id="afy:BW247_10060"/>
<gene>
    <name evidence="2" type="ORF">BW247_10060</name>
</gene>
<dbReference type="CDD" id="cd10922">
    <property type="entry name" value="CE4_PelA_like_C"/>
    <property type="match status" value="1"/>
</dbReference>
<dbReference type="Proteomes" id="UP000243807">
    <property type="component" value="Chromosome"/>
</dbReference>
<dbReference type="PANTHER" id="PTHR35882">
    <property type="entry name" value="PELA"/>
    <property type="match status" value="1"/>
</dbReference>
<evidence type="ECO:0000313" key="2">
    <source>
        <dbReference type="EMBL" id="APZ43391.1"/>
    </source>
</evidence>
<evidence type="ECO:0000313" key="3">
    <source>
        <dbReference type="Proteomes" id="UP000243807"/>
    </source>
</evidence>
<organism evidence="2 3">
    <name type="scientific">Acidihalobacter ferrooxydans</name>
    <dbReference type="NCBI Taxonomy" id="1765967"/>
    <lineage>
        <taxon>Bacteria</taxon>
        <taxon>Pseudomonadati</taxon>
        <taxon>Pseudomonadota</taxon>
        <taxon>Gammaproteobacteria</taxon>
        <taxon>Chromatiales</taxon>
        <taxon>Ectothiorhodospiraceae</taxon>
        <taxon>Acidihalobacter</taxon>
    </lineage>
</organism>
<dbReference type="SUPFAM" id="SSF51445">
    <property type="entry name" value="(Trans)glycosidases"/>
    <property type="match status" value="1"/>
</dbReference>
<protein>
    <recommendedName>
        <fullName evidence="1">Glycoside-hydrolase family GH114 TIM-barrel domain-containing protein</fullName>
    </recommendedName>
</protein>
<sequence length="919" mass="100818">MNVLQNFDWVVVQAPDKRKATALERPHSTLFAYVSLGEAEAGTRTAQALPSHCRLGKNSTWNSIIVDQSNPACRAFYLDRVIAPLLARGYHNFFFDTLDSYRLVLAGTDNQAKRRAYRAGLIDLIKAIHQRDPTGKFILNRGFELLDALHGQGVVGVAAESLYRGWDQKTKRYVAVPRADTDYLLQQFAKVRKHGLVPIAIDYLPPQQRTQAEALARKIAAHGIAPYVTDGALNIVGVSSVTPQPRRILMLYEGPHAPMNNNLNWYAAMPLNHLGYATRQIDVSTQNLPTGPLTGQVAGIVTWFDNASFPRSAATWRWLHEQIAAGVPVAVLGSFGAGGDSTTLQALALSQGAQPPAGLHPTRITQRAKDFFGFENPPLPSAPDFIPWQISKGKPLLTVSEAGQTEVAAAITPWGGYALSPYVLRNLPQGDLKSGEIQAAWILNPFRFFRAALRLPEVPVYDYTTASGRRLLFGLIDGDGFASGSWIGRFRDQPAAKVILDQVLKRFPLPITASVIASEFAYDGLYPKAEVNRLRPIARAMFRLPWVEMGSHTYSHPFDWPALERDPNLSAGLHIKKGAHTQGAYVTGDSPSLQYGYNLPVPGYRFSPEMEVTGSVKIIDRLLAPPGKRVRVIQWSGDTNPDAEVLGIAYRDGLANINDTNSTIDRAHPSLTNVAPLGVWKGPYFQVYSPIANEDQYTHGWQPPYCGYNKAIQTMQMTGAPRRLTAMQIYYHFYSGARACALKDLTEVYQWAQKQSSTPVFASTYSHIAVAFEHAGLARTAEGYLARGYGLDQELRIPASLGYPDLARSRNIAGFDVANGQRYIHLGPGNQALLVLSHKRPHAPYLVSANGLIENLQRGPGRLQLKLRGFVPLSLTLGNAQGCRIRLNGKPLSAPKAVAGRVSLHLKAHKAAIAVACGQ</sequence>
<dbReference type="Gene3D" id="3.20.20.70">
    <property type="entry name" value="Aldolase class I"/>
    <property type="match status" value="1"/>
</dbReference>
<accession>A0A1P8UI06</accession>
<dbReference type="AlphaFoldDB" id="A0A1P8UI06"/>
<dbReference type="Pfam" id="PF03537">
    <property type="entry name" value="Glyco_hydro_114"/>
    <property type="match status" value="1"/>
</dbReference>
<keyword evidence="3" id="KW-1185">Reference proteome</keyword>
<dbReference type="EMBL" id="CP019434">
    <property type="protein sequence ID" value="APZ43391.1"/>
    <property type="molecule type" value="Genomic_DNA"/>
</dbReference>
<feature type="domain" description="Glycoside-hydrolase family GH114 TIM-barrel" evidence="1">
    <location>
        <begin position="16"/>
        <end position="233"/>
    </location>
</feature>
<proteinExistence type="predicted"/>
<dbReference type="InterPro" id="IPR013785">
    <property type="entry name" value="Aldolase_TIM"/>
</dbReference>
<name>A0A1P8UI06_9GAMM</name>
<dbReference type="InterPro" id="IPR016925">
    <property type="entry name" value="UCP029570"/>
</dbReference>
<dbReference type="PANTHER" id="PTHR35882:SF2">
    <property type="entry name" value="PELA"/>
    <property type="match status" value="1"/>
</dbReference>